<evidence type="ECO:0000313" key="5">
    <source>
        <dbReference type="Proteomes" id="UP000504631"/>
    </source>
</evidence>
<protein>
    <submittedName>
        <fullName evidence="6">Dual specificity protein phosphatase 19</fullName>
    </submittedName>
</protein>
<dbReference type="SUPFAM" id="SSF52799">
    <property type="entry name" value="(Phosphotyrosine protein) phosphatases II"/>
    <property type="match status" value="1"/>
</dbReference>
<dbReference type="InterPro" id="IPR016130">
    <property type="entry name" value="Tyr_Pase_AS"/>
</dbReference>
<dbReference type="RefSeq" id="XP_033361255.1">
    <property type="nucleotide sequence ID" value="XM_033505364.1"/>
</dbReference>
<dbReference type="KEGG" id="bvk:117239641"/>
<dbReference type="InterPro" id="IPR020422">
    <property type="entry name" value="TYR_PHOSPHATASE_DUAL_dom"/>
</dbReference>
<evidence type="ECO:0000313" key="6">
    <source>
        <dbReference type="RefSeq" id="XP_033361255.1"/>
    </source>
</evidence>
<evidence type="ECO:0000256" key="2">
    <source>
        <dbReference type="ARBA" id="ARBA00022912"/>
    </source>
</evidence>
<dbReference type="PROSITE" id="PS50054">
    <property type="entry name" value="TYR_PHOSPHATASE_DUAL"/>
    <property type="match status" value="1"/>
</dbReference>
<name>A0A6J3L7M2_9HYME</name>
<dbReference type="AlphaFoldDB" id="A0A6J3L7M2"/>
<organism evidence="5 6">
    <name type="scientific">Bombus vosnesenskii</name>
    <dbReference type="NCBI Taxonomy" id="207650"/>
    <lineage>
        <taxon>Eukaryota</taxon>
        <taxon>Metazoa</taxon>
        <taxon>Ecdysozoa</taxon>
        <taxon>Arthropoda</taxon>
        <taxon>Hexapoda</taxon>
        <taxon>Insecta</taxon>
        <taxon>Pterygota</taxon>
        <taxon>Neoptera</taxon>
        <taxon>Endopterygota</taxon>
        <taxon>Hymenoptera</taxon>
        <taxon>Apocrita</taxon>
        <taxon>Aculeata</taxon>
        <taxon>Apoidea</taxon>
        <taxon>Anthophila</taxon>
        <taxon>Apidae</taxon>
        <taxon>Bombus</taxon>
        <taxon>Pyrobombus</taxon>
    </lineage>
</organism>
<dbReference type="InterPro" id="IPR029021">
    <property type="entry name" value="Prot-tyrosine_phosphatase-like"/>
</dbReference>
<feature type="domain" description="Tyrosine-protein phosphatase" evidence="3">
    <location>
        <begin position="55"/>
        <end position="193"/>
    </location>
</feature>
<evidence type="ECO:0000259" key="4">
    <source>
        <dbReference type="PROSITE" id="PS50056"/>
    </source>
</evidence>
<dbReference type="GO" id="GO:0005737">
    <property type="term" value="C:cytoplasm"/>
    <property type="evidence" value="ECO:0007669"/>
    <property type="project" value="TreeGrafter"/>
</dbReference>
<dbReference type="InterPro" id="IPR000387">
    <property type="entry name" value="Tyr_Pase_dom"/>
</dbReference>
<dbReference type="PANTHER" id="PTHR46377:SF1">
    <property type="entry name" value="DUAL SPECIFICITY PROTEIN PHOSPHATASE 19"/>
    <property type="match status" value="1"/>
</dbReference>
<dbReference type="SMART" id="SM00195">
    <property type="entry name" value="DSPc"/>
    <property type="match status" value="1"/>
</dbReference>
<dbReference type="GeneID" id="117239641"/>
<accession>A0A6J3L7M2</accession>
<evidence type="ECO:0000256" key="1">
    <source>
        <dbReference type="ARBA" id="ARBA00022801"/>
    </source>
</evidence>
<feature type="domain" description="Tyrosine specific protein phosphatases" evidence="4">
    <location>
        <begin position="112"/>
        <end position="171"/>
    </location>
</feature>
<dbReference type="PROSITE" id="PS50056">
    <property type="entry name" value="TYR_PHOSPHATASE_2"/>
    <property type="match status" value="1"/>
</dbReference>
<gene>
    <name evidence="6" type="primary">LOC117239641</name>
</gene>
<keyword evidence="1" id="KW-0378">Hydrolase</keyword>
<keyword evidence="5" id="KW-1185">Reference proteome</keyword>
<dbReference type="Gene3D" id="3.90.190.10">
    <property type="entry name" value="Protein tyrosine phosphatase superfamily"/>
    <property type="match status" value="1"/>
</dbReference>
<dbReference type="InterPro" id="IPR000340">
    <property type="entry name" value="Dual-sp_phosphatase_cat-dom"/>
</dbReference>
<reference evidence="6" key="1">
    <citation type="submission" date="2025-08" db="UniProtKB">
        <authorList>
            <consortium name="RefSeq"/>
        </authorList>
    </citation>
    <scope>IDENTIFICATION</scope>
    <source>
        <tissue evidence="6">Muscle</tissue>
    </source>
</reference>
<dbReference type="Proteomes" id="UP000504631">
    <property type="component" value="Unplaced"/>
</dbReference>
<dbReference type="CDD" id="cd14498">
    <property type="entry name" value="DSP"/>
    <property type="match status" value="1"/>
</dbReference>
<dbReference type="PANTHER" id="PTHR46377">
    <property type="entry name" value="DUAL SPECIFICITY PROTEIN PHOSPHATASE 19"/>
    <property type="match status" value="1"/>
</dbReference>
<evidence type="ECO:0000259" key="3">
    <source>
        <dbReference type="PROSITE" id="PS50054"/>
    </source>
</evidence>
<keyword evidence="2" id="KW-0904">Protein phosphatase</keyword>
<dbReference type="GO" id="GO:0008579">
    <property type="term" value="F:JUN kinase phosphatase activity"/>
    <property type="evidence" value="ECO:0007669"/>
    <property type="project" value="TreeGrafter"/>
</dbReference>
<proteinExistence type="predicted"/>
<dbReference type="PROSITE" id="PS00383">
    <property type="entry name" value="TYR_PHOSPHATASE_1"/>
    <property type="match status" value="1"/>
</dbReference>
<dbReference type="Pfam" id="PF00782">
    <property type="entry name" value="DSPc"/>
    <property type="match status" value="1"/>
</dbReference>
<sequence length="193" mass="21918">MDLNSLIRSKKLQLKKCKTIVTNTLGQKYVEIDGINTELSSTATPFVIDDRPDLQIAHVIQGLFLSSQDPVVSKEILQKRKIRHILSIGIDASVKFDDIKYYYCDLLDLPESDLLIAIKKCIKIIHEHRDENILVHCNAGVSRSPAIVISYIMAYEKISYDDAYNKVKSVRNCIKPNEGFVQQLKKAQLSNIL</sequence>